<dbReference type="STRING" id="6669.E9HNQ9"/>
<dbReference type="InParanoid" id="E9HNQ9"/>
<proteinExistence type="predicted"/>
<dbReference type="SUPFAM" id="SSF103473">
    <property type="entry name" value="MFS general substrate transporter"/>
    <property type="match status" value="1"/>
</dbReference>
<evidence type="ECO:0000313" key="8">
    <source>
        <dbReference type="Proteomes" id="UP000000305"/>
    </source>
</evidence>
<keyword evidence="8" id="KW-1185">Reference proteome</keyword>
<comment type="subcellular location">
    <subcellularLocation>
        <location evidence="1">Membrane</location>
        <topology evidence="1">Multi-pass membrane protein</topology>
    </subcellularLocation>
</comment>
<evidence type="ECO:0000256" key="1">
    <source>
        <dbReference type="ARBA" id="ARBA00004141"/>
    </source>
</evidence>
<reference evidence="7 8" key="1">
    <citation type="journal article" date="2011" name="Science">
        <title>The ecoresponsive genome of Daphnia pulex.</title>
        <authorList>
            <person name="Colbourne J.K."/>
            <person name="Pfrender M.E."/>
            <person name="Gilbert D."/>
            <person name="Thomas W.K."/>
            <person name="Tucker A."/>
            <person name="Oakley T.H."/>
            <person name="Tokishita S."/>
            <person name="Aerts A."/>
            <person name="Arnold G.J."/>
            <person name="Basu M.K."/>
            <person name="Bauer D.J."/>
            <person name="Caceres C.E."/>
            <person name="Carmel L."/>
            <person name="Casola C."/>
            <person name="Choi J.H."/>
            <person name="Detter J.C."/>
            <person name="Dong Q."/>
            <person name="Dusheyko S."/>
            <person name="Eads B.D."/>
            <person name="Frohlich T."/>
            <person name="Geiler-Samerotte K.A."/>
            <person name="Gerlach D."/>
            <person name="Hatcher P."/>
            <person name="Jogdeo S."/>
            <person name="Krijgsveld J."/>
            <person name="Kriventseva E.V."/>
            <person name="Kultz D."/>
            <person name="Laforsch C."/>
            <person name="Lindquist E."/>
            <person name="Lopez J."/>
            <person name="Manak J.R."/>
            <person name="Muller J."/>
            <person name="Pangilinan J."/>
            <person name="Patwardhan R.P."/>
            <person name="Pitluck S."/>
            <person name="Pritham E.J."/>
            <person name="Rechtsteiner A."/>
            <person name="Rho M."/>
            <person name="Rogozin I.B."/>
            <person name="Sakarya O."/>
            <person name="Salamov A."/>
            <person name="Schaack S."/>
            <person name="Shapiro H."/>
            <person name="Shiga Y."/>
            <person name="Skalitzky C."/>
            <person name="Smith Z."/>
            <person name="Souvorov A."/>
            <person name="Sung W."/>
            <person name="Tang Z."/>
            <person name="Tsuchiya D."/>
            <person name="Tu H."/>
            <person name="Vos H."/>
            <person name="Wang M."/>
            <person name="Wolf Y.I."/>
            <person name="Yamagata H."/>
            <person name="Yamada T."/>
            <person name="Ye Y."/>
            <person name="Shaw J.R."/>
            <person name="Andrews J."/>
            <person name="Crease T.J."/>
            <person name="Tang H."/>
            <person name="Lucas S.M."/>
            <person name="Robertson H.M."/>
            <person name="Bork P."/>
            <person name="Koonin E.V."/>
            <person name="Zdobnov E.M."/>
            <person name="Grigoriev I.V."/>
            <person name="Lynch M."/>
            <person name="Boore J.L."/>
        </authorList>
    </citation>
    <scope>NUCLEOTIDE SEQUENCE [LARGE SCALE GENOMIC DNA]</scope>
</reference>
<keyword evidence="3 5" id="KW-1133">Transmembrane helix</keyword>
<keyword evidence="2 5" id="KW-0812">Transmembrane</keyword>
<feature type="transmembrane region" description="Helical" evidence="5">
    <location>
        <begin position="43"/>
        <end position="63"/>
    </location>
</feature>
<dbReference type="PANTHER" id="PTHR24064">
    <property type="entry name" value="SOLUTE CARRIER FAMILY 22 MEMBER"/>
    <property type="match status" value="1"/>
</dbReference>
<dbReference type="GO" id="GO:0022857">
    <property type="term" value="F:transmembrane transporter activity"/>
    <property type="evidence" value="ECO:0007669"/>
    <property type="project" value="InterPro"/>
</dbReference>
<dbReference type="EMBL" id="GL732698">
    <property type="protein sequence ID" value="EFX66627.1"/>
    <property type="molecule type" value="Genomic_DNA"/>
</dbReference>
<feature type="transmembrane region" description="Helical" evidence="5">
    <location>
        <begin position="421"/>
        <end position="440"/>
    </location>
</feature>
<dbReference type="Gene3D" id="1.20.1250.20">
    <property type="entry name" value="MFS general substrate transporter like domains"/>
    <property type="match status" value="1"/>
</dbReference>
<evidence type="ECO:0000256" key="5">
    <source>
        <dbReference type="SAM" id="Phobius"/>
    </source>
</evidence>
<evidence type="ECO:0000256" key="3">
    <source>
        <dbReference type="ARBA" id="ARBA00022989"/>
    </source>
</evidence>
<feature type="transmembrane region" description="Helical" evidence="5">
    <location>
        <begin position="165"/>
        <end position="185"/>
    </location>
</feature>
<feature type="transmembrane region" description="Helical" evidence="5">
    <location>
        <begin position="446"/>
        <end position="468"/>
    </location>
</feature>
<organism evidence="7 8">
    <name type="scientific">Daphnia pulex</name>
    <name type="common">Water flea</name>
    <dbReference type="NCBI Taxonomy" id="6669"/>
    <lineage>
        <taxon>Eukaryota</taxon>
        <taxon>Metazoa</taxon>
        <taxon>Ecdysozoa</taxon>
        <taxon>Arthropoda</taxon>
        <taxon>Crustacea</taxon>
        <taxon>Branchiopoda</taxon>
        <taxon>Diplostraca</taxon>
        <taxon>Cladocera</taxon>
        <taxon>Anomopoda</taxon>
        <taxon>Daphniidae</taxon>
        <taxon>Daphnia</taxon>
    </lineage>
</organism>
<dbReference type="InterPro" id="IPR020846">
    <property type="entry name" value="MFS_dom"/>
</dbReference>
<feature type="transmembrane region" description="Helical" evidence="5">
    <location>
        <begin position="480"/>
        <end position="501"/>
    </location>
</feature>
<dbReference type="PhylomeDB" id="E9HNQ9"/>
<feature type="transmembrane region" description="Helical" evidence="5">
    <location>
        <begin position="513"/>
        <end position="530"/>
    </location>
</feature>
<dbReference type="GO" id="GO:0016020">
    <property type="term" value="C:membrane"/>
    <property type="evidence" value="ECO:0007669"/>
    <property type="project" value="UniProtKB-SubCell"/>
</dbReference>
<dbReference type="InterPro" id="IPR036259">
    <property type="entry name" value="MFS_trans_sf"/>
</dbReference>
<evidence type="ECO:0000259" key="6">
    <source>
        <dbReference type="PROSITE" id="PS50850"/>
    </source>
</evidence>
<dbReference type="PROSITE" id="PS50850">
    <property type="entry name" value="MFS"/>
    <property type="match status" value="1"/>
</dbReference>
<accession>E9HNQ9</accession>
<protein>
    <recommendedName>
        <fullName evidence="6">Major facilitator superfamily (MFS) profile domain-containing protein</fullName>
    </recommendedName>
</protein>
<dbReference type="Pfam" id="PF00083">
    <property type="entry name" value="Sugar_tr"/>
    <property type="match status" value="1"/>
</dbReference>
<dbReference type="Proteomes" id="UP000000305">
    <property type="component" value="Unassembled WGS sequence"/>
</dbReference>
<feature type="transmembrane region" description="Helical" evidence="5">
    <location>
        <begin position="192"/>
        <end position="212"/>
    </location>
</feature>
<dbReference type="AlphaFoldDB" id="E9HNQ9"/>
<feature type="domain" description="Major facilitator superfamily (MFS) profile" evidence="6">
    <location>
        <begin position="112"/>
        <end position="534"/>
    </location>
</feature>
<sequence>METDNKSTSGAQLKDEENLEGEPFNYDDILKHLGQLGKFQLRAFLWLCLPAIFPGLITMSLTFTGGVPDYRYNSINQTSLGEKNINFCISNQMFHDASSSDNRIKKQCYVYNHTWNNVEECLAGSDVNIDQEIQCSEWVYDDSIFGSTIVTEFELTCDDEHKQPIASTVYMAGNIFGPLIFGLIADKTGRKPAFTLSVLLLSILVTSAAFSTNIITFSVLRFLSAICNIGFFDIYFVWGVEAVGGKYRVAVGFMFQVLFTTGAAVLGIIAYFVRDWRKLHLIMGVPIFTFVSLYWMVPESIRWLIAKKRYKEAKELILKASKVNKRSIPDHLLENRTTTTMDSTENSEEGVMDILRSTVMVKRIVILMTAWFACVMSYYGITFAANNISSKFYINYELIMLVEIPAYVFFIYITEKIGRRLTISAGLMISGLGCLITGLLPADQEVMQVVFSLIGKFFVSTVLAALYAGTLELFPTETRAIAMGICSTFGRFGGIVAPLLADAGSRIDPALPYIIFAIANIAVGVLCFLLPETKNLPLPNNIQEAIDMEK</sequence>
<evidence type="ECO:0000256" key="4">
    <source>
        <dbReference type="ARBA" id="ARBA00023136"/>
    </source>
</evidence>
<name>E9HNQ9_DAPPU</name>
<dbReference type="OrthoDB" id="6894481at2759"/>
<evidence type="ECO:0000313" key="7">
    <source>
        <dbReference type="EMBL" id="EFX66627.1"/>
    </source>
</evidence>
<feature type="transmembrane region" description="Helical" evidence="5">
    <location>
        <begin position="218"/>
        <end position="238"/>
    </location>
</feature>
<dbReference type="eggNOG" id="KOG0255">
    <property type="taxonomic scope" value="Eukaryota"/>
</dbReference>
<dbReference type="KEGG" id="dpx:DAPPUDRAFT_64502"/>
<dbReference type="HOGENOM" id="CLU_001265_33_4_1"/>
<keyword evidence="4 5" id="KW-0472">Membrane</keyword>
<feature type="transmembrane region" description="Helical" evidence="5">
    <location>
        <begin position="393"/>
        <end position="414"/>
    </location>
</feature>
<gene>
    <name evidence="7" type="ORF">DAPPUDRAFT_64502</name>
</gene>
<feature type="transmembrane region" description="Helical" evidence="5">
    <location>
        <begin position="364"/>
        <end position="381"/>
    </location>
</feature>
<dbReference type="CDD" id="cd17317">
    <property type="entry name" value="MFS_SLC22"/>
    <property type="match status" value="1"/>
</dbReference>
<feature type="transmembrane region" description="Helical" evidence="5">
    <location>
        <begin position="279"/>
        <end position="297"/>
    </location>
</feature>
<evidence type="ECO:0000256" key="2">
    <source>
        <dbReference type="ARBA" id="ARBA00022692"/>
    </source>
</evidence>
<feature type="transmembrane region" description="Helical" evidence="5">
    <location>
        <begin position="250"/>
        <end position="273"/>
    </location>
</feature>
<dbReference type="InterPro" id="IPR005828">
    <property type="entry name" value="MFS_sugar_transport-like"/>
</dbReference>